<accession>A0ABU3ZJY5</accession>
<reference evidence="1 2" key="1">
    <citation type="submission" date="2023-10" db="EMBL/GenBank/DDBJ databases">
        <title>Marine bacteria isolated from horseshoe crab.</title>
        <authorList>
            <person name="Cheng T.H."/>
        </authorList>
    </citation>
    <scope>NUCLEOTIDE SEQUENCE [LARGE SCALE GENOMIC DNA]</scope>
    <source>
        <strain evidence="1 2">HSC6</strain>
    </source>
</reference>
<proteinExistence type="predicted"/>
<protein>
    <submittedName>
        <fullName evidence="1">Uncharacterized protein</fullName>
    </submittedName>
</protein>
<sequence>MYPSNLKVLVQRDLLGYMLTIEIKLVFLLDFLRNTNLELIQIDNKKALGLKT</sequence>
<gene>
    <name evidence="1" type="ORF">R2X38_15625</name>
</gene>
<dbReference type="RefSeq" id="WP_317523238.1">
    <property type="nucleotide sequence ID" value="NZ_JAWJZI010000005.1"/>
</dbReference>
<dbReference type="Proteomes" id="UP001186452">
    <property type="component" value="Unassembled WGS sequence"/>
</dbReference>
<organism evidence="1 2">
    <name type="scientific">Photobacterium rosenbergii</name>
    <dbReference type="NCBI Taxonomy" id="294936"/>
    <lineage>
        <taxon>Bacteria</taxon>
        <taxon>Pseudomonadati</taxon>
        <taxon>Pseudomonadota</taxon>
        <taxon>Gammaproteobacteria</taxon>
        <taxon>Vibrionales</taxon>
        <taxon>Vibrionaceae</taxon>
        <taxon>Photobacterium</taxon>
    </lineage>
</organism>
<dbReference type="EMBL" id="JAWJZI010000005">
    <property type="protein sequence ID" value="MDV5170433.1"/>
    <property type="molecule type" value="Genomic_DNA"/>
</dbReference>
<evidence type="ECO:0000313" key="2">
    <source>
        <dbReference type="Proteomes" id="UP001186452"/>
    </source>
</evidence>
<evidence type="ECO:0000313" key="1">
    <source>
        <dbReference type="EMBL" id="MDV5170433.1"/>
    </source>
</evidence>
<name>A0ABU3ZJY5_9GAMM</name>
<comment type="caution">
    <text evidence="1">The sequence shown here is derived from an EMBL/GenBank/DDBJ whole genome shotgun (WGS) entry which is preliminary data.</text>
</comment>
<keyword evidence="2" id="KW-1185">Reference proteome</keyword>